<keyword evidence="4" id="KW-0904">Protein phosphatase</keyword>
<feature type="domain" description="Phosphotyrosine protein phosphatase I" evidence="5">
    <location>
        <begin position="2"/>
        <end position="140"/>
    </location>
</feature>
<evidence type="ECO:0000256" key="1">
    <source>
        <dbReference type="ARBA" id="ARBA00011063"/>
    </source>
</evidence>
<proteinExistence type="inferred from homology"/>
<evidence type="ECO:0000313" key="7">
    <source>
        <dbReference type="Proteomes" id="UP001239522"/>
    </source>
</evidence>
<dbReference type="EC" id="3.1.3.48" evidence="2"/>
<dbReference type="EMBL" id="CP120997">
    <property type="protein sequence ID" value="WLQ33865.1"/>
    <property type="molecule type" value="Genomic_DNA"/>
</dbReference>
<gene>
    <name evidence="6" type="ORF">P8A18_10580</name>
</gene>
<organism evidence="6 7">
    <name type="scientific">Streptomyces castrisilvae</name>
    <dbReference type="NCBI Taxonomy" id="3033811"/>
    <lineage>
        <taxon>Bacteria</taxon>
        <taxon>Bacillati</taxon>
        <taxon>Actinomycetota</taxon>
        <taxon>Actinomycetes</taxon>
        <taxon>Kitasatosporales</taxon>
        <taxon>Streptomycetaceae</taxon>
        <taxon>Streptomyces</taxon>
    </lineage>
</organism>
<dbReference type="InterPro" id="IPR023485">
    <property type="entry name" value="Ptyr_pPase"/>
</dbReference>
<evidence type="ECO:0000256" key="2">
    <source>
        <dbReference type="ARBA" id="ARBA00013064"/>
    </source>
</evidence>
<evidence type="ECO:0000256" key="3">
    <source>
        <dbReference type="ARBA" id="ARBA00022801"/>
    </source>
</evidence>
<keyword evidence="7" id="KW-1185">Reference proteome</keyword>
<dbReference type="SMART" id="SM00226">
    <property type="entry name" value="LMWPc"/>
    <property type="match status" value="1"/>
</dbReference>
<accession>A0ABY9HH97</accession>
<dbReference type="Proteomes" id="UP001239522">
    <property type="component" value="Chromosome"/>
</dbReference>
<protein>
    <recommendedName>
        <fullName evidence="2">protein-tyrosine-phosphatase</fullName>
        <ecNumber evidence="2">3.1.3.48</ecNumber>
    </recommendedName>
</protein>
<dbReference type="PANTHER" id="PTHR11717">
    <property type="entry name" value="LOW MOLECULAR WEIGHT PROTEIN TYROSINE PHOSPHATASE"/>
    <property type="match status" value="1"/>
</dbReference>
<evidence type="ECO:0000259" key="5">
    <source>
        <dbReference type="SMART" id="SM00226"/>
    </source>
</evidence>
<name>A0ABY9HH97_9ACTN</name>
<dbReference type="SUPFAM" id="SSF52788">
    <property type="entry name" value="Phosphotyrosine protein phosphatases I"/>
    <property type="match status" value="1"/>
</dbReference>
<comment type="similarity">
    <text evidence="1">Belongs to the low molecular weight phosphotyrosine protein phosphatase family.</text>
</comment>
<dbReference type="InterPro" id="IPR017867">
    <property type="entry name" value="Tyr_phospatase_low_mol_wt"/>
</dbReference>
<reference evidence="6 7" key="1">
    <citation type="submission" date="2023-03" db="EMBL/GenBank/DDBJ databases">
        <title>Isolation and description of six Streptomyces strains from soil environments, able to metabolize different microbial glucans.</title>
        <authorList>
            <person name="Widen T."/>
            <person name="Larsbrink J."/>
        </authorList>
    </citation>
    <scope>NUCLEOTIDE SEQUENCE [LARGE SCALE GENOMIC DNA]</scope>
    <source>
        <strain evidence="6 7">Mut1</strain>
    </source>
</reference>
<dbReference type="Pfam" id="PF01451">
    <property type="entry name" value="LMWPc"/>
    <property type="match status" value="1"/>
</dbReference>
<dbReference type="InterPro" id="IPR050438">
    <property type="entry name" value="LMW_PTPase"/>
</dbReference>
<dbReference type="PRINTS" id="PR00719">
    <property type="entry name" value="LMWPTPASE"/>
</dbReference>
<dbReference type="InterPro" id="IPR036196">
    <property type="entry name" value="Ptyr_pPase_sf"/>
</dbReference>
<evidence type="ECO:0000313" key="6">
    <source>
        <dbReference type="EMBL" id="WLQ33865.1"/>
    </source>
</evidence>
<evidence type="ECO:0000256" key="4">
    <source>
        <dbReference type="ARBA" id="ARBA00022912"/>
    </source>
</evidence>
<sequence>MKNILTVCLGNYCRSPFAAAALARRGGWDVQVRSAGLIGKWQDQPANPAMIKAAARFGHDLSAHRAQQITLEALDWADTVLAMDTAILQTLRVICTEGNVRKLALYLGDRDVPDPMGQDDAVFNDCAVLIEAGTALHLGRRL</sequence>
<dbReference type="RefSeq" id="WP_306053655.1">
    <property type="nucleotide sequence ID" value="NZ_CP120997.1"/>
</dbReference>
<dbReference type="Gene3D" id="3.40.50.2300">
    <property type="match status" value="1"/>
</dbReference>
<dbReference type="PANTHER" id="PTHR11717:SF7">
    <property type="entry name" value="LOW MOLECULAR WEIGHT PHOSPHOTYROSINE PROTEIN PHOSPHATASE"/>
    <property type="match status" value="1"/>
</dbReference>
<keyword evidence="3" id="KW-0378">Hydrolase</keyword>